<protein>
    <recommendedName>
        <fullName evidence="2">Rubredoxin-like domain-containing protein</fullName>
    </recommendedName>
</protein>
<evidence type="ECO:0000313" key="3">
    <source>
        <dbReference type="EMBL" id="SCZ81468.1"/>
    </source>
</evidence>
<feature type="domain" description="Rubredoxin-like" evidence="2">
    <location>
        <begin position="3"/>
        <end position="34"/>
    </location>
</feature>
<gene>
    <name evidence="3" type="ORF">SAMN03080599_02802</name>
</gene>
<dbReference type="SUPFAM" id="SSF57802">
    <property type="entry name" value="Rubredoxin-like"/>
    <property type="match status" value="1"/>
</dbReference>
<dbReference type="Proteomes" id="UP000199208">
    <property type="component" value="Unassembled WGS sequence"/>
</dbReference>
<dbReference type="PROSITE" id="PS50903">
    <property type="entry name" value="RUBREDOXIN_LIKE"/>
    <property type="match status" value="1"/>
</dbReference>
<dbReference type="InterPro" id="IPR048574">
    <property type="entry name" value="RUBY_RBDX"/>
</dbReference>
<evidence type="ECO:0000256" key="1">
    <source>
        <dbReference type="ARBA" id="ARBA00001965"/>
    </source>
</evidence>
<accession>A0A1G5S5J7</accession>
<dbReference type="InterPro" id="IPR024934">
    <property type="entry name" value="Rubredoxin-like_dom"/>
</dbReference>
<keyword evidence="4" id="KW-1185">Reference proteome</keyword>
<name>A0A1G5S5J7_9FIRM</name>
<reference evidence="3 4" key="1">
    <citation type="submission" date="2016-10" db="EMBL/GenBank/DDBJ databases">
        <authorList>
            <person name="de Groot N.N."/>
        </authorList>
    </citation>
    <scope>NUCLEOTIDE SEQUENCE [LARGE SCALE GENOMIC DNA]</scope>
    <source>
        <strain evidence="3 4">DSM 2784</strain>
    </source>
</reference>
<dbReference type="Pfam" id="PF21349">
    <property type="entry name" value="RUBY_RBDX"/>
    <property type="match status" value="1"/>
</dbReference>
<dbReference type="STRING" id="1120920.SAMN03080599_02802"/>
<evidence type="ECO:0000259" key="2">
    <source>
        <dbReference type="PROSITE" id="PS50903"/>
    </source>
</evidence>
<proteinExistence type="predicted"/>
<dbReference type="RefSeq" id="WP_170829468.1">
    <property type="nucleotide sequence ID" value="NZ_FMWL01000019.1"/>
</dbReference>
<dbReference type="GO" id="GO:0005506">
    <property type="term" value="F:iron ion binding"/>
    <property type="evidence" value="ECO:0007669"/>
    <property type="project" value="InterPro"/>
</dbReference>
<dbReference type="Gene3D" id="2.20.28.10">
    <property type="match status" value="1"/>
</dbReference>
<comment type="cofactor">
    <cofactor evidence="1">
        <name>Fe(3+)</name>
        <dbReference type="ChEBI" id="CHEBI:29034"/>
    </cofactor>
</comment>
<organism evidence="3 4">
    <name type="scientific">Acidaminobacter hydrogenoformans DSM 2784</name>
    <dbReference type="NCBI Taxonomy" id="1120920"/>
    <lineage>
        <taxon>Bacteria</taxon>
        <taxon>Bacillati</taxon>
        <taxon>Bacillota</taxon>
        <taxon>Clostridia</taxon>
        <taxon>Peptostreptococcales</taxon>
        <taxon>Acidaminobacteraceae</taxon>
        <taxon>Acidaminobacter</taxon>
    </lineage>
</organism>
<dbReference type="EMBL" id="FMWL01000019">
    <property type="protein sequence ID" value="SCZ81468.1"/>
    <property type="molecule type" value="Genomic_DNA"/>
</dbReference>
<dbReference type="AlphaFoldDB" id="A0A1G5S5J7"/>
<evidence type="ECO:0000313" key="4">
    <source>
        <dbReference type="Proteomes" id="UP000199208"/>
    </source>
</evidence>
<sequence>MEFLCTVCGYRHKGDEPPAFCPICMADQTKFVEMTPENEEKYRHLFVDAF</sequence>